<dbReference type="CDD" id="cd05471">
    <property type="entry name" value="pepsin_like"/>
    <property type="match status" value="1"/>
</dbReference>
<reference evidence="9 10" key="1">
    <citation type="journal article" date="2006" name="Nature">
        <title>Global trends of whole-genome duplications revealed by the ciliate Paramecium tetraurelia.</title>
        <authorList>
            <consortium name="Genoscope"/>
            <person name="Aury J.-M."/>
            <person name="Jaillon O."/>
            <person name="Duret L."/>
            <person name="Noel B."/>
            <person name="Jubin C."/>
            <person name="Porcel B.M."/>
            <person name="Segurens B."/>
            <person name="Daubin V."/>
            <person name="Anthouard V."/>
            <person name="Aiach N."/>
            <person name="Arnaiz O."/>
            <person name="Billaut A."/>
            <person name="Beisson J."/>
            <person name="Blanc I."/>
            <person name="Bouhouche K."/>
            <person name="Camara F."/>
            <person name="Duharcourt S."/>
            <person name="Guigo R."/>
            <person name="Gogendeau D."/>
            <person name="Katinka M."/>
            <person name="Keller A.-M."/>
            <person name="Kissmehl R."/>
            <person name="Klotz C."/>
            <person name="Koll F."/>
            <person name="Le Moue A."/>
            <person name="Lepere C."/>
            <person name="Malinsky S."/>
            <person name="Nowacki M."/>
            <person name="Nowak J.K."/>
            <person name="Plattner H."/>
            <person name="Poulain J."/>
            <person name="Ruiz F."/>
            <person name="Serrano V."/>
            <person name="Zagulski M."/>
            <person name="Dessen P."/>
            <person name="Betermier M."/>
            <person name="Weissenbach J."/>
            <person name="Scarpelli C."/>
            <person name="Schachter V."/>
            <person name="Sperling L."/>
            <person name="Meyer E."/>
            <person name="Cohen J."/>
            <person name="Wincker P."/>
        </authorList>
    </citation>
    <scope>NUCLEOTIDE SEQUENCE [LARGE SCALE GENOMIC DNA]</scope>
    <source>
        <strain evidence="9 10">Stock d4-2</strain>
    </source>
</reference>
<dbReference type="InterPro" id="IPR021109">
    <property type="entry name" value="Peptidase_aspartic_dom_sf"/>
</dbReference>
<protein>
    <recommendedName>
        <fullName evidence="8">Peptidase A1 domain-containing protein</fullName>
    </recommendedName>
</protein>
<feature type="active site" evidence="5">
    <location>
        <position position="321"/>
    </location>
</feature>
<feature type="signal peptide" evidence="7">
    <location>
        <begin position="1"/>
        <end position="17"/>
    </location>
</feature>
<keyword evidence="10" id="KW-1185">Reference proteome</keyword>
<evidence type="ECO:0000256" key="6">
    <source>
        <dbReference type="RuleBase" id="RU000454"/>
    </source>
</evidence>
<dbReference type="SUPFAM" id="SSF50630">
    <property type="entry name" value="Acid proteases"/>
    <property type="match status" value="1"/>
</dbReference>
<dbReference type="EMBL" id="CT868009">
    <property type="protein sequence ID" value="CAK60813.1"/>
    <property type="molecule type" value="Genomic_DNA"/>
</dbReference>
<dbReference type="RefSeq" id="XP_001428211.1">
    <property type="nucleotide sequence ID" value="XM_001428174.1"/>
</dbReference>
<dbReference type="PANTHER" id="PTHR47966">
    <property type="entry name" value="BETA-SITE APP-CLEAVING ENZYME, ISOFORM A-RELATED"/>
    <property type="match status" value="1"/>
</dbReference>
<accession>A0BQJ6</accession>
<dbReference type="KEGG" id="ptm:GSPATT00031042001"/>
<dbReference type="AlphaFoldDB" id="A0BQJ6"/>
<dbReference type="Proteomes" id="UP000000600">
    <property type="component" value="Unassembled WGS sequence"/>
</dbReference>
<dbReference type="HOGENOM" id="CLU_013253_3_1_1"/>
<dbReference type="InterPro" id="IPR001461">
    <property type="entry name" value="Aspartic_peptidase_A1"/>
</dbReference>
<comment type="similarity">
    <text evidence="1 6">Belongs to the peptidase A1 family.</text>
</comment>
<evidence type="ECO:0000313" key="9">
    <source>
        <dbReference type="EMBL" id="CAK60813.1"/>
    </source>
</evidence>
<evidence type="ECO:0000256" key="5">
    <source>
        <dbReference type="PIRSR" id="PIRSR601461-1"/>
    </source>
</evidence>
<name>A0BQJ6_PARTE</name>
<feature type="active site" evidence="5">
    <location>
        <position position="115"/>
    </location>
</feature>
<evidence type="ECO:0000256" key="1">
    <source>
        <dbReference type="ARBA" id="ARBA00007447"/>
    </source>
</evidence>
<keyword evidence="4 6" id="KW-0378">Hydrolase</keyword>
<evidence type="ECO:0000256" key="7">
    <source>
        <dbReference type="SAM" id="SignalP"/>
    </source>
</evidence>
<dbReference type="InterPro" id="IPR001969">
    <property type="entry name" value="Aspartic_peptidase_AS"/>
</dbReference>
<dbReference type="PRINTS" id="PR00792">
    <property type="entry name" value="PEPSIN"/>
</dbReference>
<sequence>MHIKVILFALIISCTFSRQIRSRKSNLMHIPLVQKGQRVQDAIKSTLHSDTKISFELSREDKQQIKNQNTLLDHLDRIQYAYQITYIPLRNSYNAQYFGKIELGSPEQTFDVLFDTGSSYTWVASSDCHTCKKAGVKEFFDCEASYSCKYLQKKIKLQYGTGKAEAQFMVENLKIGSLLIRNQTMLILDELTELKKFEGDGLAGLGFDTLSDGYPTLIDNLFSQNQIEKKEFSIFLTDEHLKDEEQSKLILGGQLDSLGDQSDQWHYCYVINNKYWAIQGDHVAFVSKDGNTKRTLKSIQPVHNAQDEKSDILYTSLFVVDSGTSLIVLYEKDHQRLVEYLQDFGIKCFDSLQFEGITQCDQADVDEYPNFESTDFMFILLVSLCGKVFTITPDKYLLCSFFECYLMIAPFDQKVSILGDLFIREYYTHFIQDEPRKVGFIKAVQN</sequence>
<dbReference type="eggNOG" id="KOG1339">
    <property type="taxonomic scope" value="Eukaryota"/>
</dbReference>
<keyword evidence="3 6" id="KW-0064">Aspartyl protease</keyword>
<dbReference type="GO" id="GO:0004190">
    <property type="term" value="F:aspartic-type endopeptidase activity"/>
    <property type="evidence" value="ECO:0000318"/>
    <property type="project" value="GO_Central"/>
</dbReference>
<dbReference type="PROSITE" id="PS00141">
    <property type="entry name" value="ASP_PROTEASE"/>
    <property type="match status" value="2"/>
</dbReference>
<dbReference type="InterPro" id="IPR033121">
    <property type="entry name" value="PEPTIDASE_A1"/>
</dbReference>
<keyword evidence="7" id="KW-0732">Signal</keyword>
<feature type="chain" id="PRO_5002623057" description="Peptidase A1 domain-containing protein" evidence="7">
    <location>
        <begin position="18"/>
        <end position="446"/>
    </location>
</feature>
<keyword evidence="2 6" id="KW-0645">Protease</keyword>
<evidence type="ECO:0000313" key="10">
    <source>
        <dbReference type="Proteomes" id="UP000000600"/>
    </source>
</evidence>
<evidence type="ECO:0000256" key="2">
    <source>
        <dbReference type="ARBA" id="ARBA00022670"/>
    </source>
</evidence>
<evidence type="ECO:0000256" key="4">
    <source>
        <dbReference type="ARBA" id="ARBA00022801"/>
    </source>
</evidence>
<dbReference type="InterPro" id="IPR034164">
    <property type="entry name" value="Pepsin-like_dom"/>
</dbReference>
<dbReference type="Gene3D" id="2.40.70.10">
    <property type="entry name" value="Acid Proteases"/>
    <property type="match status" value="2"/>
</dbReference>
<gene>
    <name evidence="9" type="ORF">GSPATT00031042001</name>
</gene>
<dbReference type="PANTHER" id="PTHR47966:SF51">
    <property type="entry name" value="BETA-SITE APP-CLEAVING ENZYME, ISOFORM A-RELATED"/>
    <property type="match status" value="1"/>
</dbReference>
<dbReference type="PROSITE" id="PS51767">
    <property type="entry name" value="PEPTIDASE_A1"/>
    <property type="match status" value="1"/>
</dbReference>
<dbReference type="Pfam" id="PF00026">
    <property type="entry name" value="Asp"/>
    <property type="match status" value="1"/>
</dbReference>
<feature type="domain" description="Peptidase A1" evidence="8">
    <location>
        <begin position="97"/>
        <end position="441"/>
    </location>
</feature>
<proteinExistence type="inferred from homology"/>
<dbReference type="InParanoid" id="A0BQJ6"/>
<evidence type="ECO:0000259" key="8">
    <source>
        <dbReference type="PROSITE" id="PS51767"/>
    </source>
</evidence>
<evidence type="ECO:0000256" key="3">
    <source>
        <dbReference type="ARBA" id="ARBA00022750"/>
    </source>
</evidence>
<dbReference type="OMA" id="SSDCHTC"/>
<dbReference type="OrthoDB" id="771136at2759"/>
<dbReference type="STRING" id="5888.A0BQJ6"/>
<dbReference type="GO" id="GO:0006508">
    <property type="term" value="P:proteolysis"/>
    <property type="evidence" value="ECO:0000318"/>
    <property type="project" value="GO_Central"/>
</dbReference>
<dbReference type="GeneID" id="5013995"/>
<organism evidence="9 10">
    <name type="scientific">Paramecium tetraurelia</name>
    <dbReference type="NCBI Taxonomy" id="5888"/>
    <lineage>
        <taxon>Eukaryota</taxon>
        <taxon>Sar</taxon>
        <taxon>Alveolata</taxon>
        <taxon>Ciliophora</taxon>
        <taxon>Intramacronucleata</taxon>
        <taxon>Oligohymenophorea</taxon>
        <taxon>Peniculida</taxon>
        <taxon>Parameciidae</taxon>
        <taxon>Paramecium</taxon>
    </lineage>
</organism>